<evidence type="ECO:0000313" key="5">
    <source>
        <dbReference type="Proteomes" id="UP000471633"/>
    </source>
</evidence>
<dbReference type="InterPro" id="IPR011128">
    <property type="entry name" value="G3P_DH_NAD-dep_N"/>
</dbReference>
<evidence type="ECO:0000313" key="4">
    <source>
        <dbReference type="EMBL" id="KGB32345.1"/>
    </source>
</evidence>
<evidence type="ECO:0000259" key="2">
    <source>
        <dbReference type="Pfam" id="PF01210"/>
    </source>
</evidence>
<dbReference type="GO" id="GO:0051287">
    <property type="term" value="F:NAD binding"/>
    <property type="evidence" value="ECO:0007669"/>
    <property type="project" value="InterPro"/>
</dbReference>
<name>A0A094ZDH2_SCHHA</name>
<dbReference type="CTD" id="24588295"/>
<dbReference type="STRING" id="6185.A0A094ZDH2"/>
<dbReference type="PANTHER" id="PTHR11728">
    <property type="entry name" value="GLYCEROL-3-PHOSPHATE DEHYDROGENASE"/>
    <property type="match status" value="1"/>
</dbReference>
<dbReference type="GO" id="GO:0047952">
    <property type="term" value="F:glycerol-3-phosphate dehydrogenase [NAD(P)+] activity"/>
    <property type="evidence" value="ECO:0007669"/>
    <property type="project" value="TreeGrafter"/>
</dbReference>
<dbReference type="KEGG" id="shx:MS3_00005154"/>
<evidence type="ECO:0000313" key="3">
    <source>
        <dbReference type="EMBL" id="KAH9587405.1"/>
    </source>
</evidence>
<gene>
    <name evidence="3" type="primary">GPD1L_9</name>
    <name evidence="3" type="ORF">MS3_00005154</name>
    <name evidence="4" type="ORF">MS3_00476</name>
</gene>
<protein>
    <submittedName>
        <fullName evidence="3 4">Glycerol-3-phosphate dehydrogenase</fullName>
    </submittedName>
</protein>
<dbReference type="Pfam" id="PF01210">
    <property type="entry name" value="NAD_Gly3P_dh_N"/>
    <property type="match status" value="1"/>
</dbReference>
<dbReference type="GO" id="GO:0046168">
    <property type="term" value="P:glycerol-3-phosphate catabolic process"/>
    <property type="evidence" value="ECO:0007669"/>
    <property type="project" value="InterPro"/>
</dbReference>
<keyword evidence="5" id="KW-1185">Reference proteome</keyword>
<sequence length="106" mass="12063">MRCQRTAMPHQLFSRILTDMKPVVKPSSYAVSLVKRLALSDYYDIKLITDCIRNVLSIPCAVLMSANLATEASQENYYEATICIDDSKMGSELKKLSRRITSELWL</sequence>
<reference evidence="4" key="1">
    <citation type="journal article" date="2012" name="Nat. Genet.">
        <title>Whole-genome sequence of Schistosoma haematobium.</title>
        <authorList>
            <person name="Young N.D."/>
            <person name="Jex A.R."/>
            <person name="Li B."/>
            <person name="Liu S."/>
            <person name="Yang L."/>
            <person name="Xiong Z."/>
            <person name="Li Y."/>
            <person name="Cantacessi C."/>
            <person name="Hall R.S."/>
            <person name="Xu X."/>
            <person name="Chen F."/>
            <person name="Wu X."/>
            <person name="Zerlotini A."/>
            <person name="Oliveira G."/>
            <person name="Hofmann A."/>
            <person name="Zhang G."/>
            <person name="Fang X."/>
            <person name="Kang Y."/>
            <person name="Campbell B.E."/>
            <person name="Loukas A."/>
            <person name="Ranganathan S."/>
            <person name="Rollinson D."/>
            <person name="Rinaldi G."/>
            <person name="Brindley P.J."/>
            <person name="Yang H."/>
            <person name="Wang J."/>
            <person name="Wang J."/>
            <person name="Gasser R.B."/>
        </authorList>
    </citation>
    <scope>NUCLEOTIDE SEQUENCE [LARGE SCALE GENOMIC DNA]</scope>
</reference>
<dbReference type="EMBL" id="AMPZ03000003">
    <property type="protein sequence ID" value="KAH9587405.1"/>
    <property type="molecule type" value="Genomic_DNA"/>
</dbReference>
<reference evidence="3" key="3">
    <citation type="submission" date="2021-06" db="EMBL/GenBank/DDBJ databases">
        <title>Chromosome-level genome assembly for S. haematobium.</title>
        <authorList>
            <person name="Stroehlein A.J."/>
        </authorList>
    </citation>
    <scope>NUCLEOTIDE SEQUENCE</scope>
</reference>
<feature type="domain" description="Glycerol-3-phosphate dehydrogenase NAD-dependent N-terminal" evidence="2">
    <location>
        <begin position="7"/>
        <end position="88"/>
    </location>
</feature>
<dbReference type="EMBL" id="KL250500">
    <property type="protein sequence ID" value="KGB32345.1"/>
    <property type="molecule type" value="Genomic_DNA"/>
</dbReference>
<dbReference type="Proteomes" id="UP000471633">
    <property type="component" value="Unassembled WGS sequence"/>
</dbReference>
<dbReference type="GeneID" id="24588295"/>
<accession>A0A094ZDH2</accession>
<dbReference type="RefSeq" id="XP_012792121.1">
    <property type="nucleotide sequence ID" value="XM_012936667.1"/>
</dbReference>
<dbReference type="AlphaFoldDB" id="A0A094ZDH2"/>
<reference evidence="3" key="2">
    <citation type="journal article" date="2019" name="Gigascience">
        <title>High-quality Schistosoma haematobium genome achieved by single-molecule and long-range sequencing.</title>
        <authorList>
            <person name="Stroehlein A.J."/>
            <person name="Korhonen P.K."/>
            <person name="Chong T.M."/>
            <person name="Lim Y.L."/>
            <person name="Chan K.G."/>
            <person name="Webster B."/>
            <person name="Rollinson D."/>
            <person name="Brindley P.J."/>
            <person name="Gasser R.B."/>
            <person name="Young N.D."/>
        </authorList>
    </citation>
    <scope>NUCLEOTIDE SEQUENCE</scope>
</reference>
<organism evidence="4">
    <name type="scientific">Schistosoma haematobium</name>
    <name type="common">Blood fluke</name>
    <dbReference type="NCBI Taxonomy" id="6185"/>
    <lineage>
        <taxon>Eukaryota</taxon>
        <taxon>Metazoa</taxon>
        <taxon>Spiralia</taxon>
        <taxon>Lophotrochozoa</taxon>
        <taxon>Platyhelminthes</taxon>
        <taxon>Trematoda</taxon>
        <taxon>Digenea</taxon>
        <taxon>Strigeidida</taxon>
        <taxon>Schistosomatoidea</taxon>
        <taxon>Schistosomatidae</taxon>
        <taxon>Schistosoma</taxon>
    </lineage>
</organism>
<dbReference type="PANTHER" id="PTHR11728:SF8">
    <property type="entry name" value="GLYCEROL-3-PHOSPHATE DEHYDROGENASE [NAD(+)]-RELATED"/>
    <property type="match status" value="1"/>
</dbReference>
<dbReference type="Gene3D" id="3.40.50.720">
    <property type="entry name" value="NAD(P)-binding Rossmann-like Domain"/>
    <property type="match status" value="1"/>
</dbReference>
<dbReference type="GO" id="GO:0005829">
    <property type="term" value="C:cytosol"/>
    <property type="evidence" value="ECO:0007669"/>
    <property type="project" value="TreeGrafter"/>
</dbReference>
<keyword evidence="1" id="KW-0520">NAD</keyword>
<proteinExistence type="predicted"/>
<reference evidence="3" key="4">
    <citation type="journal article" date="2022" name="PLoS Pathog.">
        <title>Chromosome-level genome of Schistosoma haematobium underpins genome-wide explorations of molecular variation.</title>
        <authorList>
            <person name="Stroehlein A.J."/>
            <person name="Korhonen P.K."/>
            <person name="Lee V.V."/>
            <person name="Ralph S.A."/>
            <person name="Mentink-Kane M."/>
            <person name="You H."/>
            <person name="McManus D.P."/>
            <person name="Tchuente L.T."/>
            <person name="Stothard J.R."/>
            <person name="Kaur P."/>
            <person name="Dudchenko O."/>
            <person name="Aiden E.L."/>
            <person name="Yang B."/>
            <person name="Yang H."/>
            <person name="Emery A.M."/>
            <person name="Webster B.L."/>
            <person name="Brindley P.J."/>
            <person name="Rollinson D."/>
            <person name="Chang B.C.H."/>
            <person name="Gasser R.B."/>
            <person name="Young N.D."/>
        </authorList>
    </citation>
    <scope>NUCLEOTIDE SEQUENCE</scope>
</reference>
<evidence type="ECO:0000256" key="1">
    <source>
        <dbReference type="ARBA" id="ARBA00023027"/>
    </source>
</evidence>